<dbReference type="InterPro" id="IPR051932">
    <property type="entry name" value="Bact_StressResp_Reg"/>
</dbReference>
<dbReference type="CDD" id="cd07041">
    <property type="entry name" value="STAS_RsbR_RsbS_like"/>
    <property type="match status" value="1"/>
</dbReference>
<dbReference type="EMBL" id="JEMC01002725">
    <property type="protein sequence ID" value="KYF85466.1"/>
    <property type="molecule type" value="Genomic_DNA"/>
</dbReference>
<organism evidence="4 5">
    <name type="scientific">Sorangium cellulosum</name>
    <name type="common">Polyangium cellulosum</name>
    <dbReference type="NCBI Taxonomy" id="56"/>
    <lineage>
        <taxon>Bacteria</taxon>
        <taxon>Pseudomonadati</taxon>
        <taxon>Myxococcota</taxon>
        <taxon>Polyangia</taxon>
        <taxon>Polyangiales</taxon>
        <taxon>Polyangiaceae</taxon>
        <taxon>Sorangium</taxon>
    </lineage>
</organism>
<dbReference type="InterPro" id="IPR001610">
    <property type="entry name" value="PAC"/>
</dbReference>
<gene>
    <name evidence="4" type="ORF">BE18_15505</name>
</gene>
<dbReference type="NCBIfam" id="TIGR00229">
    <property type="entry name" value="sensory_box"/>
    <property type="match status" value="1"/>
</dbReference>
<dbReference type="PROSITE" id="PS50801">
    <property type="entry name" value="STAS"/>
    <property type="match status" value="1"/>
</dbReference>
<protein>
    <recommendedName>
        <fullName evidence="6">Anti-anti-sigma factor</fullName>
    </recommendedName>
</protein>
<feature type="domain" description="STAS" evidence="3">
    <location>
        <begin position="321"/>
        <end position="436"/>
    </location>
</feature>
<dbReference type="InterPro" id="IPR000014">
    <property type="entry name" value="PAS"/>
</dbReference>
<dbReference type="CDD" id="cd00130">
    <property type="entry name" value="PAS"/>
    <property type="match status" value="1"/>
</dbReference>
<dbReference type="InterPro" id="IPR002645">
    <property type="entry name" value="STAS_dom"/>
</dbReference>
<dbReference type="SUPFAM" id="SSF52091">
    <property type="entry name" value="SpoIIaa-like"/>
    <property type="match status" value="1"/>
</dbReference>
<dbReference type="Gene3D" id="3.30.750.24">
    <property type="entry name" value="STAS domain"/>
    <property type="match status" value="1"/>
</dbReference>
<proteinExistence type="predicted"/>
<evidence type="ECO:0000256" key="1">
    <source>
        <dbReference type="ARBA" id="ARBA00022553"/>
    </source>
</evidence>
<dbReference type="PANTHER" id="PTHR33745:SF3">
    <property type="entry name" value="RSBT CO-ANTAGONIST PROTEIN RSBRC"/>
    <property type="match status" value="1"/>
</dbReference>
<evidence type="ECO:0000259" key="2">
    <source>
        <dbReference type="PROSITE" id="PS50113"/>
    </source>
</evidence>
<dbReference type="PANTHER" id="PTHR33745">
    <property type="entry name" value="RSBT ANTAGONIST PROTEIN RSBS-RELATED"/>
    <property type="match status" value="1"/>
</dbReference>
<dbReference type="InterPro" id="IPR035965">
    <property type="entry name" value="PAS-like_dom_sf"/>
</dbReference>
<dbReference type="Pfam" id="PF01740">
    <property type="entry name" value="STAS"/>
    <property type="match status" value="1"/>
</dbReference>
<dbReference type="Pfam" id="PF08447">
    <property type="entry name" value="PAS_3"/>
    <property type="match status" value="1"/>
</dbReference>
<dbReference type="Proteomes" id="UP000075515">
    <property type="component" value="Unassembled WGS sequence"/>
</dbReference>
<accession>A0A150RZD5</accession>
<evidence type="ECO:0008006" key="6">
    <source>
        <dbReference type="Google" id="ProtNLM"/>
    </source>
</evidence>
<dbReference type="InterPro" id="IPR013655">
    <property type="entry name" value="PAS_fold_3"/>
</dbReference>
<dbReference type="InterPro" id="IPR000700">
    <property type="entry name" value="PAS-assoc_C"/>
</dbReference>
<dbReference type="PROSITE" id="PS50113">
    <property type="entry name" value="PAC"/>
    <property type="match status" value="1"/>
</dbReference>
<evidence type="ECO:0000259" key="3">
    <source>
        <dbReference type="PROSITE" id="PS50801"/>
    </source>
</evidence>
<dbReference type="InterPro" id="IPR036513">
    <property type="entry name" value="STAS_dom_sf"/>
</dbReference>
<feature type="domain" description="PAC" evidence="2">
    <location>
        <begin position="250"/>
        <end position="302"/>
    </location>
</feature>
<name>A0A150RZD5_SORCE</name>
<dbReference type="AlphaFoldDB" id="A0A150RZD5"/>
<dbReference type="SMART" id="SM00086">
    <property type="entry name" value="PAC"/>
    <property type="match status" value="1"/>
</dbReference>
<evidence type="ECO:0000313" key="4">
    <source>
        <dbReference type="EMBL" id="KYF85466.1"/>
    </source>
</evidence>
<reference evidence="4 5" key="1">
    <citation type="submission" date="2014-02" db="EMBL/GenBank/DDBJ databases">
        <title>The small core and large imbalanced accessory genome model reveals a collaborative survival strategy of Sorangium cellulosum strains in nature.</title>
        <authorList>
            <person name="Han K."/>
            <person name="Peng R."/>
            <person name="Blom J."/>
            <person name="Li Y.-Z."/>
        </authorList>
    </citation>
    <scope>NUCLEOTIDE SEQUENCE [LARGE SCALE GENOMIC DNA]</scope>
    <source>
        <strain evidence="4 5">So0149</strain>
    </source>
</reference>
<keyword evidence="1" id="KW-0597">Phosphoprotein</keyword>
<comment type="caution">
    <text evidence="4">The sequence shown here is derived from an EMBL/GenBank/DDBJ whole genome shotgun (WGS) entry which is preliminary data.</text>
</comment>
<dbReference type="Gene3D" id="3.30.450.20">
    <property type="entry name" value="PAS domain"/>
    <property type="match status" value="1"/>
</dbReference>
<sequence>MANLMTTSVSEHIERASDELSAELCDQLVKRRGGAFASMGAPAARRLVARLLAALAADVARGANEHTRRAVTELLDVPQPVQVGWHDLRLLITSLRKALFARLDDERDIPPSATRALEELLSHATFQIGLWFVTQREDIIEKQAGQLEVRLAELAALDAEKTRVLEQAQALSQRLDSILANVPALVWETRFGDGAATPSAQFVSDYVKALTGYSAAEWYSTSEFWLTITHPDDKPRALAETGAMLAAGGGVCSVRWITKDGRTIHVEIGMVPIKDEAGAVVGVRGVTVDVTSRRQAAEAEAAARLREEIIRMQAARLDELSAPCIPITDKVMVMPLIGGIDHERAQRVIDALLQGVERTGASVAIIDITGVREVDSHTADAVLRAARSVRLLGAQVVLTGIRAEVAQTLVHLGIDLSGLVTKGTLQSGIAHAVSSAW</sequence>
<dbReference type="SUPFAM" id="SSF55785">
    <property type="entry name" value="PYP-like sensor domain (PAS domain)"/>
    <property type="match status" value="1"/>
</dbReference>
<evidence type="ECO:0000313" key="5">
    <source>
        <dbReference type="Proteomes" id="UP000075515"/>
    </source>
</evidence>